<dbReference type="PANTHER" id="PTHR10127:SF780">
    <property type="entry name" value="METALLOENDOPEPTIDASE"/>
    <property type="match status" value="1"/>
</dbReference>
<comment type="caution">
    <text evidence="6">Lacks conserved residue(s) required for the propagation of feature annotation.</text>
</comment>
<dbReference type="EMBL" id="CAJOBC010004768">
    <property type="protein sequence ID" value="CAF3840004.1"/>
    <property type="molecule type" value="Genomic_DNA"/>
</dbReference>
<dbReference type="OrthoDB" id="1925699at2759"/>
<dbReference type="InterPro" id="IPR006616">
    <property type="entry name" value="DM9_repeat"/>
</dbReference>
<evidence type="ECO:0000256" key="6">
    <source>
        <dbReference type="PROSITE-ProRule" id="PRU01211"/>
    </source>
</evidence>
<keyword evidence="3 6" id="KW-0378">Hydrolase</keyword>
<gene>
    <name evidence="9" type="ORF">GPM918_LOCUS17378</name>
    <name evidence="10" type="ORF">SRO942_LOCUS17379</name>
</gene>
<comment type="caution">
    <text evidence="9">The sequence shown here is derived from an EMBL/GenBank/DDBJ whole genome shotgun (WGS) entry which is preliminary data.</text>
</comment>
<evidence type="ECO:0000256" key="3">
    <source>
        <dbReference type="ARBA" id="ARBA00022801"/>
    </source>
</evidence>
<evidence type="ECO:0000259" key="8">
    <source>
        <dbReference type="PROSITE" id="PS51864"/>
    </source>
</evidence>
<dbReference type="Gene3D" id="3.40.390.10">
    <property type="entry name" value="Collagenase (Catalytic Domain)"/>
    <property type="match status" value="1"/>
</dbReference>
<feature type="binding site" evidence="6">
    <location>
        <position position="134"/>
    </location>
    <ligand>
        <name>Zn(2+)</name>
        <dbReference type="ChEBI" id="CHEBI:29105"/>
        <note>catalytic</note>
    </ligand>
</feature>
<proteinExistence type="predicted"/>
<dbReference type="Pfam" id="PF11901">
    <property type="entry name" value="DM9"/>
    <property type="match status" value="1"/>
</dbReference>
<comment type="cofactor">
    <cofactor evidence="6 7">
        <name>Zn(2+)</name>
        <dbReference type="ChEBI" id="CHEBI:29105"/>
    </cofactor>
    <text evidence="6 7">Binds 1 zinc ion per subunit.</text>
</comment>
<keyword evidence="11" id="KW-1185">Reference proteome</keyword>
<dbReference type="GO" id="GO:0006508">
    <property type="term" value="P:proteolysis"/>
    <property type="evidence" value="ECO:0007669"/>
    <property type="project" value="UniProtKB-KW"/>
</dbReference>
<feature type="non-terminal residue" evidence="9">
    <location>
        <position position="1"/>
    </location>
</feature>
<keyword evidence="2 6" id="KW-0479">Metal-binding</keyword>
<dbReference type="InterPro" id="IPR001506">
    <property type="entry name" value="Peptidase_M12A"/>
</dbReference>
<feature type="domain" description="Peptidase M12A" evidence="8">
    <location>
        <begin position="35"/>
        <end position="219"/>
    </location>
</feature>
<feature type="active site" evidence="6">
    <location>
        <position position="131"/>
    </location>
</feature>
<evidence type="ECO:0000256" key="1">
    <source>
        <dbReference type="ARBA" id="ARBA00022670"/>
    </source>
</evidence>
<dbReference type="GO" id="GO:0004222">
    <property type="term" value="F:metalloendopeptidase activity"/>
    <property type="evidence" value="ECO:0007669"/>
    <property type="project" value="UniProtKB-UniRule"/>
</dbReference>
<protein>
    <recommendedName>
        <fullName evidence="7">Metalloendopeptidase</fullName>
        <ecNumber evidence="7">3.4.24.-</ecNumber>
    </recommendedName>
</protein>
<dbReference type="Proteomes" id="UP000681722">
    <property type="component" value="Unassembled WGS sequence"/>
</dbReference>
<evidence type="ECO:0000256" key="4">
    <source>
        <dbReference type="ARBA" id="ARBA00022833"/>
    </source>
</evidence>
<organism evidence="9 11">
    <name type="scientific">Didymodactylos carnosus</name>
    <dbReference type="NCBI Taxonomy" id="1234261"/>
    <lineage>
        <taxon>Eukaryota</taxon>
        <taxon>Metazoa</taxon>
        <taxon>Spiralia</taxon>
        <taxon>Gnathifera</taxon>
        <taxon>Rotifera</taxon>
        <taxon>Eurotatoria</taxon>
        <taxon>Bdelloidea</taxon>
        <taxon>Philodinida</taxon>
        <taxon>Philodinidae</taxon>
        <taxon>Didymodactylos</taxon>
    </lineage>
</organism>
<evidence type="ECO:0000313" key="10">
    <source>
        <dbReference type="EMBL" id="CAF3840004.1"/>
    </source>
</evidence>
<dbReference type="PROSITE" id="PS51864">
    <property type="entry name" value="ASTACIN"/>
    <property type="match status" value="1"/>
</dbReference>
<dbReference type="PANTHER" id="PTHR10127">
    <property type="entry name" value="DISCOIDIN, CUB, EGF, LAMININ , AND ZINC METALLOPROTEASE DOMAIN CONTAINING"/>
    <property type="match status" value="1"/>
</dbReference>
<dbReference type="InterPro" id="IPR024079">
    <property type="entry name" value="MetalloPept_cat_dom_sf"/>
</dbReference>
<dbReference type="PRINTS" id="PR00480">
    <property type="entry name" value="ASTACIN"/>
</dbReference>
<feature type="binding site" evidence="6">
    <location>
        <position position="140"/>
    </location>
    <ligand>
        <name>Zn(2+)</name>
        <dbReference type="ChEBI" id="CHEBI:29105"/>
        <note>catalytic</note>
    </ligand>
</feature>
<keyword evidence="4 6" id="KW-0862">Zinc</keyword>
<evidence type="ECO:0000256" key="5">
    <source>
        <dbReference type="ARBA" id="ARBA00023049"/>
    </source>
</evidence>
<dbReference type="EMBL" id="CAJNOQ010004767">
    <property type="protein sequence ID" value="CAF1073100.1"/>
    <property type="molecule type" value="Genomic_DNA"/>
</dbReference>
<dbReference type="SMART" id="SM00235">
    <property type="entry name" value="ZnMc"/>
    <property type="match status" value="1"/>
</dbReference>
<evidence type="ECO:0000313" key="9">
    <source>
        <dbReference type="EMBL" id="CAF1073100.1"/>
    </source>
</evidence>
<dbReference type="Proteomes" id="UP000663829">
    <property type="component" value="Unassembled WGS sequence"/>
</dbReference>
<keyword evidence="1 6" id="KW-0645">Protease</keyword>
<name>A0A814M197_9BILA</name>
<dbReference type="Pfam" id="PF01400">
    <property type="entry name" value="Astacin"/>
    <property type="match status" value="1"/>
</dbReference>
<dbReference type="AlphaFoldDB" id="A0A814M197"/>
<dbReference type="EC" id="3.4.24.-" evidence="7"/>
<sequence length="368" mass="41724">TKFPPYLTEDDFKLAASLPTTTENINITQYYLKDDQIRSALDSARWPNGVVHYILDEHLTEHERAEVAKAFNDYQVKTCIRFVPRQNNEQAFVRIIRDDTTCGLAIVCRTGNEQWAKFGGGCITSAVMVHELGHTLCFGHEQTRFDRDDYISYRPGCNPDGKDNNHETSRELFYDYLSSQHYNNDGCYEAKLPGITTWGGDGGLSVLDINKVNSYYECGGCLSYRWKPYAKVDASTMIAGGKEYTGEQQYICRVYHNGDIIPGKGRPNHGCWVGYNGVEYHHTDNYEMLTDPSRSNSYVWRQDDNQPSNAIAGGRDSSRSTLYISKCHLQLHGYNLQLSGKFHNGKAYATFGFVEYTCPPGSYEILVC</sequence>
<reference evidence="9" key="1">
    <citation type="submission" date="2021-02" db="EMBL/GenBank/DDBJ databases">
        <authorList>
            <person name="Nowell W R."/>
        </authorList>
    </citation>
    <scope>NUCLEOTIDE SEQUENCE</scope>
</reference>
<dbReference type="SMART" id="SM00696">
    <property type="entry name" value="DM9"/>
    <property type="match status" value="1"/>
</dbReference>
<keyword evidence="5 6" id="KW-0482">Metalloprotease</keyword>
<evidence type="ECO:0000313" key="11">
    <source>
        <dbReference type="Proteomes" id="UP000663829"/>
    </source>
</evidence>
<evidence type="ECO:0000256" key="7">
    <source>
        <dbReference type="RuleBase" id="RU361183"/>
    </source>
</evidence>
<dbReference type="SUPFAM" id="SSF55486">
    <property type="entry name" value="Metalloproteases ('zincins'), catalytic domain"/>
    <property type="match status" value="1"/>
</dbReference>
<feature type="binding site" evidence="6">
    <location>
        <position position="130"/>
    </location>
    <ligand>
        <name>Zn(2+)</name>
        <dbReference type="ChEBI" id="CHEBI:29105"/>
        <note>catalytic</note>
    </ligand>
</feature>
<dbReference type="InterPro" id="IPR006026">
    <property type="entry name" value="Peptidase_Metallo"/>
</dbReference>
<evidence type="ECO:0000256" key="2">
    <source>
        <dbReference type="ARBA" id="ARBA00022723"/>
    </source>
</evidence>
<accession>A0A814M197</accession>
<dbReference type="GO" id="GO:0008270">
    <property type="term" value="F:zinc ion binding"/>
    <property type="evidence" value="ECO:0007669"/>
    <property type="project" value="UniProtKB-UniRule"/>
</dbReference>